<evidence type="ECO:0000256" key="1">
    <source>
        <dbReference type="SAM" id="MobiDB-lite"/>
    </source>
</evidence>
<evidence type="ECO:0000313" key="2">
    <source>
        <dbReference type="EMBL" id="RMZ08099.1"/>
    </source>
</evidence>
<dbReference type="EMBL" id="QWIS01000090">
    <property type="protein sequence ID" value="RMZ08099.1"/>
    <property type="molecule type" value="Genomic_DNA"/>
</dbReference>
<organism evidence="2 3">
    <name type="scientific">Hortaea werneckii</name>
    <name type="common">Black yeast</name>
    <name type="synonym">Cladosporium werneckii</name>
    <dbReference type="NCBI Taxonomy" id="91943"/>
    <lineage>
        <taxon>Eukaryota</taxon>
        <taxon>Fungi</taxon>
        <taxon>Dikarya</taxon>
        <taxon>Ascomycota</taxon>
        <taxon>Pezizomycotina</taxon>
        <taxon>Dothideomycetes</taxon>
        <taxon>Dothideomycetidae</taxon>
        <taxon>Mycosphaerellales</taxon>
        <taxon>Teratosphaeriaceae</taxon>
        <taxon>Hortaea</taxon>
    </lineage>
</organism>
<feature type="region of interest" description="Disordered" evidence="1">
    <location>
        <begin position="165"/>
        <end position="215"/>
    </location>
</feature>
<gene>
    <name evidence="2" type="ORF">D0860_04803</name>
</gene>
<dbReference type="Proteomes" id="UP000280598">
    <property type="component" value="Unassembled WGS sequence"/>
</dbReference>
<feature type="compositionally biased region" description="Basic and acidic residues" evidence="1">
    <location>
        <begin position="86"/>
        <end position="98"/>
    </location>
</feature>
<feature type="compositionally biased region" description="Polar residues" evidence="1">
    <location>
        <begin position="67"/>
        <end position="79"/>
    </location>
</feature>
<feature type="region of interest" description="Disordered" evidence="1">
    <location>
        <begin position="52"/>
        <end position="128"/>
    </location>
</feature>
<dbReference type="VEuPathDB" id="FungiDB:BTJ68_14031"/>
<protein>
    <submittedName>
        <fullName evidence="2">Uncharacterized protein</fullName>
    </submittedName>
</protein>
<dbReference type="AlphaFoldDB" id="A0A3M7H449"/>
<feature type="compositionally biased region" description="Polar residues" evidence="1">
    <location>
        <begin position="165"/>
        <end position="178"/>
    </location>
</feature>
<comment type="caution">
    <text evidence="2">The sequence shown here is derived from an EMBL/GenBank/DDBJ whole genome shotgun (WGS) entry which is preliminary data.</text>
</comment>
<proteinExistence type="predicted"/>
<evidence type="ECO:0000313" key="3">
    <source>
        <dbReference type="Proteomes" id="UP000280598"/>
    </source>
</evidence>
<sequence length="215" mass="23886">MTRCDLLKKQQYQGDFANMASSPTEFLTFYRRLATSSTFRHAPVSKTNLSRRAFANSSRSRADTGNGHVTSTKGTQQGPMSGDKVGGSREHAMDKGVKGDPNVQSEQSVGGRAYVAPQSEKSSKQEVEQWRSFPYLSLRSGDEAWRHRFSDSQGPENDEYELTYASFSRSRAQNTGGQATREKDERNSTKRAKEEFPEAPDVVIGMQDERGGKGV</sequence>
<name>A0A3M7H449_HORWE</name>
<accession>A0A3M7H449</accession>
<feature type="compositionally biased region" description="Basic and acidic residues" evidence="1">
    <location>
        <begin position="180"/>
        <end position="196"/>
    </location>
</feature>
<reference evidence="2 3" key="1">
    <citation type="journal article" date="2018" name="BMC Genomics">
        <title>Genomic evidence for intraspecific hybridization in a clonal and extremely halotolerant yeast.</title>
        <authorList>
            <person name="Gostincar C."/>
            <person name="Stajich J.E."/>
            <person name="Zupancic J."/>
            <person name="Zalar P."/>
            <person name="Gunde-Cimerman N."/>
        </authorList>
    </citation>
    <scope>NUCLEOTIDE SEQUENCE [LARGE SCALE GENOMIC DNA]</scope>
    <source>
        <strain evidence="2 3">EXF-562</strain>
    </source>
</reference>